<feature type="transmembrane region" description="Helical" evidence="1">
    <location>
        <begin position="130"/>
        <end position="152"/>
    </location>
</feature>
<organism evidence="3 4">
    <name type="scientific">Pleurotus ostreatus</name>
    <name type="common">Oyster mushroom</name>
    <name type="synonym">White-rot fungus</name>
    <dbReference type="NCBI Taxonomy" id="5322"/>
    <lineage>
        <taxon>Eukaryota</taxon>
        <taxon>Fungi</taxon>
        <taxon>Dikarya</taxon>
        <taxon>Basidiomycota</taxon>
        <taxon>Agaricomycotina</taxon>
        <taxon>Agaricomycetes</taxon>
        <taxon>Agaricomycetidae</taxon>
        <taxon>Agaricales</taxon>
        <taxon>Pleurotineae</taxon>
        <taxon>Pleurotaceae</taxon>
        <taxon>Pleurotus</taxon>
    </lineage>
</organism>
<feature type="domain" description="DUF6533" evidence="2">
    <location>
        <begin position="20"/>
        <end position="58"/>
    </location>
</feature>
<dbReference type="EMBL" id="JACETU010000008">
    <property type="protein sequence ID" value="KAF7422976.1"/>
    <property type="molecule type" value="Genomic_DNA"/>
</dbReference>
<dbReference type="AlphaFoldDB" id="A0A8H6ZP26"/>
<keyword evidence="1" id="KW-1133">Transmembrane helix</keyword>
<feature type="transmembrane region" description="Helical" evidence="1">
    <location>
        <begin position="260"/>
        <end position="280"/>
    </location>
</feature>
<proteinExistence type="predicted"/>
<evidence type="ECO:0000313" key="4">
    <source>
        <dbReference type="Proteomes" id="UP000623687"/>
    </source>
</evidence>
<protein>
    <recommendedName>
        <fullName evidence="2">DUF6533 domain-containing protein</fullName>
    </recommendedName>
</protein>
<gene>
    <name evidence="3" type="ORF">PC9H_011140</name>
</gene>
<dbReference type="Pfam" id="PF20151">
    <property type="entry name" value="DUF6533"/>
    <property type="match status" value="1"/>
</dbReference>
<name>A0A8H6ZP26_PLEOS</name>
<evidence type="ECO:0000259" key="2">
    <source>
        <dbReference type="Pfam" id="PF20151"/>
    </source>
</evidence>
<dbReference type="Proteomes" id="UP000623687">
    <property type="component" value="Unassembled WGS sequence"/>
</dbReference>
<evidence type="ECO:0000256" key="1">
    <source>
        <dbReference type="SAM" id="Phobius"/>
    </source>
</evidence>
<evidence type="ECO:0000313" key="3">
    <source>
        <dbReference type="EMBL" id="KAF7422976.1"/>
    </source>
</evidence>
<comment type="caution">
    <text evidence="3">The sequence shown here is derived from an EMBL/GenBank/DDBJ whole genome shotgun (WGS) entry which is preliminary data.</text>
</comment>
<reference evidence="3" key="1">
    <citation type="submission" date="2019-07" db="EMBL/GenBank/DDBJ databases">
        <authorList>
            <person name="Palmer J.M."/>
        </authorList>
    </citation>
    <scope>NUCLEOTIDE SEQUENCE</scope>
    <source>
        <strain evidence="3">PC9</strain>
    </source>
</reference>
<feature type="transmembrane region" description="Helical" evidence="1">
    <location>
        <begin position="164"/>
        <end position="184"/>
    </location>
</feature>
<dbReference type="RefSeq" id="XP_036628008.1">
    <property type="nucleotide sequence ID" value="XM_036780625.1"/>
</dbReference>
<dbReference type="VEuPathDB" id="FungiDB:PC9H_011140"/>
<dbReference type="GeneID" id="59380958"/>
<dbReference type="OrthoDB" id="2978987at2759"/>
<accession>A0A8H6ZP26</accession>
<keyword evidence="1" id="KW-0472">Membrane</keyword>
<keyword evidence="4" id="KW-1185">Reference proteome</keyword>
<sequence length="350" mass="39759">MSPFMDQITNSYHQLYATRYAQVSSLTLLVWDYFVTLPDEEQLLWHGRWTYPRALFFIVSPLLSQSTTIRALVPFAESISDNNMADLQHSRWIRPQKYSEIVRATLSQDSGLVVTTDASLLHSRFSCQAWGHHIIEATGTSIVFCVHLILAFRIYGLYGRSRWITIFLAIMLLATLSGEIYVAIRLAPNFTRIPLPFMVNMFVCLPSESVDTSLFFVPAIAFDIVALVLVVARGVSHMRMQRNYGFNGSSIMRIMLRDSVLHFLIILVIYIALAVSWIKLEIAQRFLLHGYAVSAISMTATRMLLNLKREALRSPHSSNNSSGSERMNRHEHIELPVLVPQAAPVIIDIK</sequence>
<feature type="transmembrane region" description="Helical" evidence="1">
    <location>
        <begin position="215"/>
        <end position="235"/>
    </location>
</feature>
<dbReference type="InterPro" id="IPR045340">
    <property type="entry name" value="DUF6533"/>
</dbReference>
<keyword evidence="1" id="KW-0812">Transmembrane</keyword>